<feature type="transmembrane region" description="Helical" evidence="7">
    <location>
        <begin position="296"/>
        <end position="315"/>
    </location>
</feature>
<proteinExistence type="inferred from homology"/>
<feature type="transmembrane region" description="Helical" evidence="7">
    <location>
        <begin position="160"/>
        <end position="179"/>
    </location>
</feature>
<accession>A0ABS7ID40</accession>
<gene>
    <name evidence="12" type="ORF">HJB60_04555</name>
</gene>
<comment type="similarity">
    <text evidence="2">Belongs to the MscS (TC 1.A.23) family.</text>
</comment>
<name>A0ABS7ID40_9HYPH</name>
<dbReference type="Pfam" id="PF21082">
    <property type="entry name" value="MS_channel_3rd"/>
    <property type="match status" value="1"/>
</dbReference>
<evidence type="ECO:0000256" key="4">
    <source>
        <dbReference type="ARBA" id="ARBA00022692"/>
    </source>
</evidence>
<sequence>MRWLSILLSLFIASAAAAQAPVDKSSSSAIAAPAQATQAKVDDLLRLLQDADVRELIQARYKSAAPQAETSSPNLDEGMSEAMTSRLAAWEEQTRDHINAVFSAVPQFPSELQKVVLRLHDDAMRDGYASLSVVLAVLGLAGMVAELVFRKQWWHHGGGLGEFVPILVFAAVMTVLFFAVEWPPLVRVVVACYLSAFVAYRVFSTLVRMTSPTYVHRRLRLAAGLLMAGIATAQASAVLGMDQHVLDAVWYFASLLALAMAVEFIWSKPRSHAVSKIGLTLYAVGLWLIWLVDLEALFWIGIYAVSLPAVLHAVTHGVRNHISIHLSIPASDNRNVLAVRGSRAIVIALAVGWIAMIWEIDTHSASMGDPRFTALFYGILKSIMVLLMIDLAWHLAKAAIDRNFGPADGEGSEVGPHATRLCTLLPILRNVLAVCLFVISGMIVLSQLGVEIGPLIAGAGIFGVAIGFGSQTLVKDVISGFFYLFDDAFRVGEYIQAKDYKGTVEGFSLRSIRLRHSRGPIFTIPFGELGAVENMSRDWSKTKITVTVPYDTDLEKARRIGKTIGQDLMNDPEIGSLFIEPMKMKGVEEFGAYGVVIGFAMITVPSGQQSFIRRRAYAMLREAFQTKGIAFAQPTIQVGGGDKGADVSAGVAFSKGDTGAKVEA</sequence>
<evidence type="ECO:0000256" key="2">
    <source>
        <dbReference type="ARBA" id="ARBA00008017"/>
    </source>
</evidence>
<keyword evidence="5 7" id="KW-1133">Transmembrane helix</keyword>
<dbReference type="InterPro" id="IPR049142">
    <property type="entry name" value="MS_channel_1st"/>
</dbReference>
<feature type="transmembrane region" description="Helical" evidence="7">
    <location>
        <begin position="336"/>
        <end position="360"/>
    </location>
</feature>
<dbReference type="InterPro" id="IPR006685">
    <property type="entry name" value="MscS_channel_2nd"/>
</dbReference>
<keyword evidence="13" id="KW-1185">Reference proteome</keyword>
<dbReference type="InterPro" id="IPR010920">
    <property type="entry name" value="LSM_dom_sf"/>
</dbReference>
<keyword evidence="6 7" id="KW-0472">Membrane</keyword>
<dbReference type="Proteomes" id="UP000770629">
    <property type="component" value="Unassembled WGS sequence"/>
</dbReference>
<dbReference type="InterPro" id="IPR023408">
    <property type="entry name" value="MscS_beta-dom_sf"/>
</dbReference>
<comment type="caution">
    <text evidence="12">The sequence shown here is derived from an EMBL/GenBank/DDBJ whole genome shotgun (WGS) entry which is preliminary data.</text>
</comment>
<dbReference type="SUPFAM" id="SSF82861">
    <property type="entry name" value="Mechanosensitive channel protein MscS (YggB), transmembrane region"/>
    <property type="match status" value="1"/>
</dbReference>
<evidence type="ECO:0000256" key="5">
    <source>
        <dbReference type="ARBA" id="ARBA00022989"/>
    </source>
</evidence>
<reference evidence="12 13" key="1">
    <citation type="submission" date="2020-04" db="EMBL/GenBank/DDBJ databases">
        <title>Global-level population genomics: horizontal gene transfer, symbiosis and evolution in Rhizobia.</title>
        <authorList>
            <person name="Gai Y."/>
        </authorList>
    </citation>
    <scope>NUCLEOTIDE SEQUENCE [LARGE SCALE GENOMIC DNA]</scope>
    <source>
        <strain evidence="12 13">BLR33</strain>
    </source>
</reference>
<dbReference type="EMBL" id="JABDYF010000001">
    <property type="protein sequence ID" value="MBX5088446.1"/>
    <property type="molecule type" value="Genomic_DNA"/>
</dbReference>
<dbReference type="PANTHER" id="PTHR30460">
    <property type="entry name" value="MODERATE CONDUCTANCE MECHANOSENSITIVE CHANNEL YBIO"/>
    <property type="match status" value="1"/>
</dbReference>
<evidence type="ECO:0000259" key="11">
    <source>
        <dbReference type="Pfam" id="PF21088"/>
    </source>
</evidence>
<keyword evidence="3" id="KW-1003">Cell membrane</keyword>
<feature type="transmembrane region" description="Helical" evidence="7">
    <location>
        <begin position="372"/>
        <end position="393"/>
    </location>
</feature>
<dbReference type="InterPro" id="IPR011066">
    <property type="entry name" value="MscS_channel_C_sf"/>
</dbReference>
<dbReference type="SUPFAM" id="SSF82689">
    <property type="entry name" value="Mechanosensitive channel protein MscS (YggB), C-terminal domain"/>
    <property type="match status" value="1"/>
</dbReference>
<dbReference type="InterPro" id="IPR045276">
    <property type="entry name" value="YbiO_bact"/>
</dbReference>
<feature type="transmembrane region" description="Helical" evidence="7">
    <location>
        <begin position="427"/>
        <end position="446"/>
    </location>
</feature>
<feature type="transmembrane region" description="Helical" evidence="7">
    <location>
        <begin position="185"/>
        <end position="207"/>
    </location>
</feature>
<dbReference type="Gene3D" id="3.30.70.100">
    <property type="match status" value="1"/>
</dbReference>
<dbReference type="InterPro" id="IPR049278">
    <property type="entry name" value="MS_channel_C"/>
</dbReference>
<dbReference type="SUPFAM" id="SSF50182">
    <property type="entry name" value="Sm-like ribonucleoproteins"/>
    <property type="match status" value="1"/>
</dbReference>
<evidence type="ECO:0000313" key="12">
    <source>
        <dbReference type="EMBL" id="MBX5088446.1"/>
    </source>
</evidence>
<feature type="chain" id="PRO_5045876300" evidence="8">
    <location>
        <begin position="21"/>
        <end position="664"/>
    </location>
</feature>
<feature type="domain" description="Mechanosensitive ion channel transmembrane helices 2/3" evidence="11">
    <location>
        <begin position="430"/>
        <end position="471"/>
    </location>
</feature>
<feature type="transmembrane region" description="Helical" evidence="7">
    <location>
        <begin position="128"/>
        <end position="148"/>
    </location>
</feature>
<evidence type="ECO:0000256" key="1">
    <source>
        <dbReference type="ARBA" id="ARBA00004651"/>
    </source>
</evidence>
<feature type="transmembrane region" description="Helical" evidence="7">
    <location>
        <begin position="249"/>
        <end position="266"/>
    </location>
</feature>
<dbReference type="Pfam" id="PF00924">
    <property type="entry name" value="MS_channel_2nd"/>
    <property type="match status" value="1"/>
</dbReference>
<feature type="transmembrane region" description="Helical" evidence="7">
    <location>
        <begin position="219"/>
        <end position="237"/>
    </location>
</feature>
<organism evidence="12 13">
    <name type="scientific">Rhizobium lentis</name>
    <dbReference type="NCBI Taxonomy" id="1138194"/>
    <lineage>
        <taxon>Bacteria</taxon>
        <taxon>Pseudomonadati</taxon>
        <taxon>Pseudomonadota</taxon>
        <taxon>Alphaproteobacteria</taxon>
        <taxon>Hyphomicrobiales</taxon>
        <taxon>Rhizobiaceae</taxon>
        <taxon>Rhizobium/Agrobacterium group</taxon>
        <taxon>Rhizobium</taxon>
    </lineage>
</organism>
<dbReference type="PANTHER" id="PTHR30460:SF0">
    <property type="entry name" value="MODERATE CONDUCTANCE MECHANOSENSITIVE CHANNEL YBIO"/>
    <property type="match status" value="1"/>
</dbReference>
<feature type="domain" description="Mechanosensitive ion channel MscS" evidence="9">
    <location>
        <begin position="472"/>
        <end position="537"/>
    </location>
</feature>
<dbReference type="RefSeq" id="WP_221118597.1">
    <property type="nucleotide sequence ID" value="NZ_JABDYF010000001.1"/>
</dbReference>
<evidence type="ECO:0000256" key="6">
    <source>
        <dbReference type="ARBA" id="ARBA00023136"/>
    </source>
</evidence>
<feature type="transmembrane region" description="Helical" evidence="7">
    <location>
        <begin position="452"/>
        <end position="474"/>
    </location>
</feature>
<feature type="transmembrane region" description="Helical" evidence="7">
    <location>
        <begin position="273"/>
        <end position="290"/>
    </location>
</feature>
<dbReference type="InterPro" id="IPR011014">
    <property type="entry name" value="MscS_channel_TM-2"/>
</dbReference>
<keyword evidence="8" id="KW-0732">Signal</keyword>
<evidence type="ECO:0000259" key="10">
    <source>
        <dbReference type="Pfam" id="PF21082"/>
    </source>
</evidence>
<feature type="signal peptide" evidence="8">
    <location>
        <begin position="1"/>
        <end position="20"/>
    </location>
</feature>
<dbReference type="Pfam" id="PF21088">
    <property type="entry name" value="MS_channel_1st"/>
    <property type="match status" value="1"/>
</dbReference>
<protein>
    <submittedName>
        <fullName evidence="12">Mechanosensitive ion channel family protein</fullName>
    </submittedName>
</protein>
<dbReference type="Gene3D" id="2.30.30.60">
    <property type="match status" value="1"/>
</dbReference>
<evidence type="ECO:0000256" key="3">
    <source>
        <dbReference type="ARBA" id="ARBA00022475"/>
    </source>
</evidence>
<comment type="subcellular location">
    <subcellularLocation>
        <location evidence="1">Cell membrane</location>
        <topology evidence="1">Multi-pass membrane protein</topology>
    </subcellularLocation>
</comment>
<evidence type="ECO:0000256" key="7">
    <source>
        <dbReference type="SAM" id="Phobius"/>
    </source>
</evidence>
<evidence type="ECO:0000259" key="9">
    <source>
        <dbReference type="Pfam" id="PF00924"/>
    </source>
</evidence>
<evidence type="ECO:0000256" key="8">
    <source>
        <dbReference type="SAM" id="SignalP"/>
    </source>
</evidence>
<keyword evidence="4 7" id="KW-0812">Transmembrane</keyword>
<feature type="domain" description="Mechanosensitive ion channel MscS C-terminal" evidence="10">
    <location>
        <begin position="543"/>
        <end position="629"/>
    </location>
</feature>
<evidence type="ECO:0000313" key="13">
    <source>
        <dbReference type="Proteomes" id="UP000770629"/>
    </source>
</evidence>
<dbReference type="Gene3D" id="1.10.287.1260">
    <property type="match status" value="1"/>
</dbReference>